<organism evidence="2 3">
    <name type="scientific">Muraenolepis orangiensis</name>
    <name type="common">Patagonian moray cod</name>
    <dbReference type="NCBI Taxonomy" id="630683"/>
    <lineage>
        <taxon>Eukaryota</taxon>
        <taxon>Metazoa</taxon>
        <taxon>Chordata</taxon>
        <taxon>Craniata</taxon>
        <taxon>Vertebrata</taxon>
        <taxon>Euteleostomi</taxon>
        <taxon>Actinopterygii</taxon>
        <taxon>Neopterygii</taxon>
        <taxon>Teleostei</taxon>
        <taxon>Neoteleostei</taxon>
        <taxon>Acanthomorphata</taxon>
        <taxon>Zeiogadaria</taxon>
        <taxon>Gadariae</taxon>
        <taxon>Gadiformes</taxon>
        <taxon>Muraenolepidoidei</taxon>
        <taxon>Muraenolepididae</taxon>
        <taxon>Muraenolepis</taxon>
    </lineage>
</organism>
<dbReference type="Proteomes" id="UP001148018">
    <property type="component" value="Unassembled WGS sequence"/>
</dbReference>
<evidence type="ECO:0000313" key="2">
    <source>
        <dbReference type="EMBL" id="KAJ3590749.1"/>
    </source>
</evidence>
<protein>
    <submittedName>
        <fullName evidence="2">Uncharacterized protein</fullName>
    </submittedName>
</protein>
<evidence type="ECO:0000313" key="3">
    <source>
        <dbReference type="Proteomes" id="UP001148018"/>
    </source>
</evidence>
<proteinExistence type="predicted"/>
<gene>
    <name evidence="2" type="ORF">NHX12_008698</name>
</gene>
<accession>A0A9Q0DK59</accession>
<sequence length="85" mass="9392">MHSQRRIMQHHRRSNCTEANGAIGSLRCHVENLPQPEVEMMCTNELLSTNGDPLEVGEVRAEDWSPQQGALTPPEGVGRPVFSGL</sequence>
<evidence type="ECO:0000256" key="1">
    <source>
        <dbReference type="SAM" id="MobiDB-lite"/>
    </source>
</evidence>
<reference evidence="2" key="1">
    <citation type="submission" date="2022-07" db="EMBL/GenBank/DDBJ databases">
        <title>Chromosome-level genome of Muraenolepis orangiensis.</title>
        <authorList>
            <person name="Kim J."/>
        </authorList>
    </citation>
    <scope>NUCLEOTIDE SEQUENCE</scope>
    <source>
        <strain evidence="2">KU_S4_2022</strain>
        <tissue evidence="2">Muscle</tissue>
    </source>
</reference>
<keyword evidence="3" id="KW-1185">Reference proteome</keyword>
<comment type="caution">
    <text evidence="2">The sequence shown here is derived from an EMBL/GenBank/DDBJ whole genome shotgun (WGS) entry which is preliminary data.</text>
</comment>
<name>A0A9Q0DK59_9TELE</name>
<dbReference type="EMBL" id="JANIIK010000114">
    <property type="protein sequence ID" value="KAJ3590749.1"/>
    <property type="molecule type" value="Genomic_DNA"/>
</dbReference>
<dbReference type="AlphaFoldDB" id="A0A9Q0DK59"/>
<feature type="region of interest" description="Disordered" evidence="1">
    <location>
        <begin position="62"/>
        <end position="85"/>
    </location>
</feature>